<organism evidence="2 3">
    <name type="scientific">Pleuronectes platessa</name>
    <name type="common">European plaice</name>
    <dbReference type="NCBI Taxonomy" id="8262"/>
    <lineage>
        <taxon>Eukaryota</taxon>
        <taxon>Metazoa</taxon>
        <taxon>Chordata</taxon>
        <taxon>Craniata</taxon>
        <taxon>Vertebrata</taxon>
        <taxon>Euteleostomi</taxon>
        <taxon>Actinopterygii</taxon>
        <taxon>Neopterygii</taxon>
        <taxon>Teleostei</taxon>
        <taxon>Neoteleostei</taxon>
        <taxon>Acanthomorphata</taxon>
        <taxon>Carangaria</taxon>
        <taxon>Pleuronectiformes</taxon>
        <taxon>Pleuronectoidei</taxon>
        <taxon>Pleuronectidae</taxon>
        <taxon>Pleuronectes</taxon>
    </lineage>
</organism>
<dbReference type="AlphaFoldDB" id="A0A9N7Y4P8"/>
<dbReference type="Proteomes" id="UP001153269">
    <property type="component" value="Unassembled WGS sequence"/>
</dbReference>
<protein>
    <submittedName>
        <fullName evidence="2">Uncharacterized protein</fullName>
    </submittedName>
</protein>
<name>A0A9N7Y4P8_PLEPL</name>
<reference evidence="2" key="1">
    <citation type="submission" date="2020-03" db="EMBL/GenBank/DDBJ databases">
        <authorList>
            <person name="Weist P."/>
        </authorList>
    </citation>
    <scope>NUCLEOTIDE SEQUENCE</scope>
</reference>
<proteinExistence type="predicted"/>
<feature type="compositionally biased region" description="Basic and acidic residues" evidence="1">
    <location>
        <begin position="91"/>
        <end position="107"/>
    </location>
</feature>
<feature type="region of interest" description="Disordered" evidence="1">
    <location>
        <begin position="22"/>
        <end position="41"/>
    </location>
</feature>
<evidence type="ECO:0000256" key="1">
    <source>
        <dbReference type="SAM" id="MobiDB-lite"/>
    </source>
</evidence>
<sequence>MRLWTLAVRPPPSRSTSDTIIFSSSHRPLPPAKHQDALQRPQLRSNCRTLDSNPPSGTGLVHRRLCSIVKDSSLPQHGLLTPLAEEGDGALVKERRGEETDKHKTGS</sequence>
<accession>A0A9N7Y4P8</accession>
<dbReference type="EMBL" id="CADEAL010000313">
    <property type="protein sequence ID" value="CAB1418245.1"/>
    <property type="molecule type" value="Genomic_DNA"/>
</dbReference>
<evidence type="ECO:0000313" key="2">
    <source>
        <dbReference type="EMBL" id="CAB1418245.1"/>
    </source>
</evidence>
<evidence type="ECO:0000313" key="3">
    <source>
        <dbReference type="Proteomes" id="UP001153269"/>
    </source>
</evidence>
<comment type="caution">
    <text evidence="2">The sequence shown here is derived from an EMBL/GenBank/DDBJ whole genome shotgun (WGS) entry which is preliminary data.</text>
</comment>
<gene>
    <name evidence="2" type="ORF">PLEPLA_LOCUS6069</name>
</gene>
<feature type="region of interest" description="Disordered" evidence="1">
    <location>
        <begin position="76"/>
        <end position="107"/>
    </location>
</feature>
<keyword evidence="3" id="KW-1185">Reference proteome</keyword>